<evidence type="ECO:0000256" key="1">
    <source>
        <dbReference type="SAM" id="MobiDB-lite"/>
    </source>
</evidence>
<dbReference type="Proteomes" id="UP000053477">
    <property type="component" value="Unassembled WGS sequence"/>
</dbReference>
<feature type="compositionally biased region" description="Polar residues" evidence="1">
    <location>
        <begin position="150"/>
        <end position="159"/>
    </location>
</feature>
<protein>
    <submittedName>
        <fullName evidence="2">Uncharacterized protein</fullName>
    </submittedName>
</protein>
<evidence type="ECO:0000313" key="2">
    <source>
        <dbReference type="EMBL" id="KLO03788.1"/>
    </source>
</evidence>
<reference evidence="2 3" key="1">
    <citation type="submission" date="2015-04" db="EMBL/GenBank/DDBJ databases">
        <title>Complete genome sequence of Schizopora paradoxa KUC8140, a cosmopolitan wood degrader in East Asia.</title>
        <authorList>
            <consortium name="DOE Joint Genome Institute"/>
            <person name="Min B."/>
            <person name="Park H."/>
            <person name="Jang Y."/>
            <person name="Kim J.-J."/>
            <person name="Kim K.H."/>
            <person name="Pangilinan J."/>
            <person name="Lipzen A."/>
            <person name="Riley R."/>
            <person name="Grigoriev I.V."/>
            <person name="Spatafora J.W."/>
            <person name="Choi I.-G."/>
        </authorList>
    </citation>
    <scope>NUCLEOTIDE SEQUENCE [LARGE SCALE GENOMIC DNA]</scope>
    <source>
        <strain evidence="2 3">KUC8140</strain>
    </source>
</reference>
<accession>A0A0H2R2S4</accession>
<sequence>MGYASDIIWYHYTNKTSEDELQLEFPAFKRLHKLLCTRPNVVPPAVTTGVGPGGRKTNHYQATEEHLQQSNQDTQLLMDDSMIDPQLLPTPGIQQPIATPPAEELTASITPVDVHPSFATMMMSPSPSPSRPSFNEDRQQLPAGHAAPRTSVSQTSSQASDKENAPPPASLTPTAIQSTPARGRDALANAIRKVDSASSVKRIPAKRTFEDNLLEMHRENLQFSKQKAEGEVNLKKRKNYMQEREFLSRQRTSYRKDYDEDLMTQKLKELDNMDL</sequence>
<keyword evidence="3" id="KW-1185">Reference proteome</keyword>
<dbReference type="InParanoid" id="A0A0H2R2S4"/>
<dbReference type="EMBL" id="KQ087030">
    <property type="protein sequence ID" value="KLO03788.1"/>
    <property type="molecule type" value="Genomic_DNA"/>
</dbReference>
<feature type="compositionally biased region" description="Polar residues" evidence="1">
    <location>
        <begin position="171"/>
        <end position="180"/>
    </location>
</feature>
<dbReference type="AlphaFoldDB" id="A0A0H2R2S4"/>
<feature type="region of interest" description="Disordered" evidence="1">
    <location>
        <begin position="118"/>
        <end position="181"/>
    </location>
</feature>
<organism evidence="2 3">
    <name type="scientific">Schizopora paradoxa</name>
    <dbReference type="NCBI Taxonomy" id="27342"/>
    <lineage>
        <taxon>Eukaryota</taxon>
        <taxon>Fungi</taxon>
        <taxon>Dikarya</taxon>
        <taxon>Basidiomycota</taxon>
        <taxon>Agaricomycotina</taxon>
        <taxon>Agaricomycetes</taxon>
        <taxon>Hymenochaetales</taxon>
        <taxon>Schizoporaceae</taxon>
        <taxon>Schizopora</taxon>
    </lineage>
</organism>
<gene>
    <name evidence="2" type="ORF">SCHPADRAFT_766720</name>
</gene>
<evidence type="ECO:0000313" key="3">
    <source>
        <dbReference type="Proteomes" id="UP000053477"/>
    </source>
</evidence>
<proteinExistence type="predicted"/>
<name>A0A0H2R2S4_9AGAM</name>